<feature type="binding site" evidence="10">
    <location>
        <position position="40"/>
    </location>
    <ligand>
        <name>Mg(2+)</name>
        <dbReference type="ChEBI" id="CHEBI:18420"/>
    </ligand>
</feature>
<keyword evidence="6 10" id="KW-0460">Magnesium</keyword>
<dbReference type="RefSeq" id="WP_138088371.1">
    <property type="nucleotide sequence ID" value="NZ_VAUV01000021.1"/>
</dbReference>
<dbReference type="GO" id="GO:0046872">
    <property type="term" value="F:metal ion binding"/>
    <property type="evidence" value="ECO:0007669"/>
    <property type="project" value="UniProtKB-KW"/>
</dbReference>
<dbReference type="GO" id="GO:0009117">
    <property type="term" value="P:nucleotide metabolic process"/>
    <property type="evidence" value="ECO:0007669"/>
    <property type="project" value="UniProtKB-KW"/>
</dbReference>
<sequence length="202" mass="21386">MKQLLVATGNSHKTEEIRAMLGAGWEVTDLTSHPHLPSPDETGSTFAENAAIKALSASVLLPGVLVLSDDSGLEVDVLDGEPGVHSARYSGASATDASNRRKLIKELTARISSGKQAPFTGRFRCCMVLALDGVVKGVFDGAVEGSLLREEEGVGGFGYDALFVPEGYEHSFGVLPAATKNQLSHRARALAKVIQWLEAQPT</sequence>
<dbReference type="PANTHER" id="PTHR11067:SF9">
    <property type="entry name" value="INOSINE TRIPHOSPHATE PYROPHOSPHATASE"/>
    <property type="match status" value="1"/>
</dbReference>
<dbReference type="GO" id="GO:0036222">
    <property type="term" value="F:XTP diphosphatase activity"/>
    <property type="evidence" value="ECO:0007669"/>
    <property type="project" value="UniProtKB-UniRule"/>
</dbReference>
<dbReference type="InterPro" id="IPR020922">
    <property type="entry name" value="dITP/XTP_pyrophosphatase"/>
</dbReference>
<dbReference type="EC" id="3.6.1.66" evidence="10"/>
<dbReference type="GO" id="GO:0005829">
    <property type="term" value="C:cytosol"/>
    <property type="evidence" value="ECO:0007669"/>
    <property type="project" value="TreeGrafter"/>
</dbReference>
<protein>
    <recommendedName>
        <fullName evidence="10">dITP/XTP pyrophosphatase</fullName>
        <ecNumber evidence="10">3.6.1.66</ecNumber>
    </recommendedName>
    <alternativeName>
        <fullName evidence="10">Non-canonical purine NTP pyrophosphatase</fullName>
    </alternativeName>
    <alternativeName>
        <fullName evidence="10">Non-standard purine NTP pyrophosphatase</fullName>
    </alternativeName>
    <alternativeName>
        <fullName evidence="10">Nucleoside-triphosphate diphosphatase</fullName>
    </alternativeName>
    <alternativeName>
        <fullName evidence="10">Nucleoside-triphosphate pyrophosphatase</fullName>
        <shortName evidence="10">NTPase</shortName>
    </alternativeName>
</protein>
<keyword evidence="3 10" id="KW-0479">Metal-binding</keyword>
<reference evidence="11 12" key="1">
    <citation type="submission" date="2019-05" db="EMBL/GenBank/DDBJ databases">
        <title>Verrucobacter flavum gen. nov., sp. nov. a new member of the family Verrucomicrobiaceae.</title>
        <authorList>
            <person name="Szuroczki S."/>
            <person name="Abbaszade G."/>
            <person name="Szabo A."/>
            <person name="Felfoldi T."/>
            <person name="Schumann P."/>
            <person name="Boka K."/>
            <person name="Keki Z."/>
            <person name="Toumi M."/>
            <person name="Toth E."/>
        </authorList>
    </citation>
    <scope>NUCLEOTIDE SEQUENCE [LARGE SCALE GENOMIC DNA]</scope>
    <source>
        <strain evidence="11 12">MG-N-17</strain>
    </source>
</reference>
<evidence type="ECO:0000256" key="2">
    <source>
        <dbReference type="ARBA" id="ARBA00011738"/>
    </source>
</evidence>
<dbReference type="FunFam" id="3.90.950.10:FF:000001">
    <property type="entry name" value="dITP/XTP pyrophosphatase"/>
    <property type="match status" value="1"/>
</dbReference>
<gene>
    <name evidence="11" type="ORF">FEM03_21485</name>
</gene>
<keyword evidence="7 10" id="KW-0546">Nucleotide metabolism</keyword>
<comment type="caution">
    <text evidence="11">The sequence shown here is derived from an EMBL/GenBank/DDBJ whole genome shotgun (WGS) entry which is preliminary data.</text>
</comment>
<feature type="binding site" evidence="10">
    <location>
        <begin position="185"/>
        <end position="186"/>
    </location>
    <ligand>
        <name>substrate</name>
    </ligand>
</feature>
<comment type="similarity">
    <text evidence="1 10">Belongs to the HAM1 NTPase family.</text>
</comment>
<comment type="subunit">
    <text evidence="2 10">Homodimer.</text>
</comment>
<evidence type="ECO:0000256" key="5">
    <source>
        <dbReference type="ARBA" id="ARBA00022801"/>
    </source>
</evidence>
<comment type="catalytic activity">
    <reaction evidence="9 10">
        <text>XTP + H2O = XMP + diphosphate + H(+)</text>
        <dbReference type="Rhea" id="RHEA:28610"/>
        <dbReference type="ChEBI" id="CHEBI:15377"/>
        <dbReference type="ChEBI" id="CHEBI:15378"/>
        <dbReference type="ChEBI" id="CHEBI:33019"/>
        <dbReference type="ChEBI" id="CHEBI:57464"/>
        <dbReference type="ChEBI" id="CHEBI:61314"/>
        <dbReference type="EC" id="3.6.1.66"/>
    </reaction>
</comment>
<feature type="active site" description="Proton acceptor" evidence="10">
    <location>
        <position position="70"/>
    </location>
</feature>
<accession>A0A5R8K8F1</accession>
<dbReference type="Proteomes" id="UP000306196">
    <property type="component" value="Unassembled WGS sequence"/>
</dbReference>
<keyword evidence="12" id="KW-1185">Reference proteome</keyword>
<dbReference type="GO" id="GO:0017111">
    <property type="term" value="F:ribonucleoside triphosphate phosphatase activity"/>
    <property type="evidence" value="ECO:0007669"/>
    <property type="project" value="InterPro"/>
</dbReference>
<comment type="cofactor">
    <cofactor evidence="10">
        <name>Mg(2+)</name>
        <dbReference type="ChEBI" id="CHEBI:18420"/>
    </cofactor>
    <text evidence="10">Binds 1 Mg(2+) ion per subunit.</text>
</comment>
<dbReference type="SUPFAM" id="SSF52972">
    <property type="entry name" value="ITPase-like"/>
    <property type="match status" value="1"/>
</dbReference>
<evidence type="ECO:0000256" key="1">
    <source>
        <dbReference type="ARBA" id="ARBA00008023"/>
    </source>
</evidence>
<proteinExistence type="inferred from homology"/>
<evidence type="ECO:0000256" key="7">
    <source>
        <dbReference type="ARBA" id="ARBA00023080"/>
    </source>
</evidence>
<dbReference type="InterPro" id="IPR002637">
    <property type="entry name" value="RdgB/HAM1"/>
</dbReference>
<feature type="binding site" evidence="10">
    <location>
        <position position="71"/>
    </location>
    <ligand>
        <name>substrate</name>
    </ligand>
</feature>
<feature type="binding site" evidence="10">
    <location>
        <position position="70"/>
    </location>
    <ligand>
        <name>Mg(2+)</name>
        <dbReference type="ChEBI" id="CHEBI:18420"/>
    </ligand>
</feature>
<dbReference type="GO" id="GO:0009146">
    <property type="term" value="P:purine nucleoside triphosphate catabolic process"/>
    <property type="evidence" value="ECO:0007669"/>
    <property type="project" value="UniProtKB-UniRule"/>
</dbReference>
<dbReference type="GO" id="GO:0036220">
    <property type="term" value="F:ITP diphosphatase activity"/>
    <property type="evidence" value="ECO:0007669"/>
    <property type="project" value="UniProtKB-UniRule"/>
</dbReference>
<evidence type="ECO:0000313" key="11">
    <source>
        <dbReference type="EMBL" id="TLD68617.1"/>
    </source>
</evidence>
<comment type="function">
    <text evidence="10">Pyrophosphatase that catalyzes the hydrolysis of nucleoside triphosphates to their monophosphate derivatives, with a high preference for the non-canonical purine nucleotides XTP (xanthosine triphosphate), dITP (deoxyinosine triphosphate) and ITP. Seems to function as a house-cleaning enzyme that removes non-canonical purine nucleotides from the nucleotide pool, thus preventing their incorporation into DNA/RNA and avoiding chromosomal lesions.</text>
</comment>
<evidence type="ECO:0000256" key="3">
    <source>
        <dbReference type="ARBA" id="ARBA00022723"/>
    </source>
</evidence>
<comment type="catalytic activity">
    <reaction evidence="8 10">
        <text>dITP + H2O = dIMP + diphosphate + H(+)</text>
        <dbReference type="Rhea" id="RHEA:28342"/>
        <dbReference type="ChEBI" id="CHEBI:15377"/>
        <dbReference type="ChEBI" id="CHEBI:15378"/>
        <dbReference type="ChEBI" id="CHEBI:33019"/>
        <dbReference type="ChEBI" id="CHEBI:61194"/>
        <dbReference type="ChEBI" id="CHEBI:61382"/>
        <dbReference type="EC" id="3.6.1.66"/>
    </reaction>
</comment>
<dbReference type="PANTHER" id="PTHR11067">
    <property type="entry name" value="INOSINE TRIPHOSPHATE PYROPHOSPHATASE/HAM1 PROTEIN"/>
    <property type="match status" value="1"/>
</dbReference>
<dbReference type="CDD" id="cd00515">
    <property type="entry name" value="HAM1"/>
    <property type="match status" value="1"/>
</dbReference>
<dbReference type="HAMAP" id="MF_01405">
    <property type="entry name" value="Non_canon_purine_NTPase"/>
    <property type="match status" value="1"/>
</dbReference>
<keyword evidence="4 10" id="KW-0547">Nucleotide-binding</keyword>
<evidence type="ECO:0000313" key="12">
    <source>
        <dbReference type="Proteomes" id="UP000306196"/>
    </source>
</evidence>
<feature type="binding site" evidence="10">
    <location>
        <begin position="8"/>
        <end position="13"/>
    </location>
    <ligand>
        <name>substrate</name>
    </ligand>
</feature>
<dbReference type="OrthoDB" id="9807456at2"/>
<feature type="binding site" evidence="10">
    <location>
        <begin position="157"/>
        <end position="160"/>
    </location>
    <ligand>
        <name>substrate</name>
    </ligand>
</feature>
<dbReference type="GO" id="GO:0000166">
    <property type="term" value="F:nucleotide binding"/>
    <property type="evidence" value="ECO:0007669"/>
    <property type="project" value="UniProtKB-KW"/>
</dbReference>
<dbReference type="EMBL" id="VAUV01000021">
    <property type="protein sequence ID" value="TLD68617.1"/>
    <property type="molecule type" value="Genomic_DNA"/>
</dbReference>
<dbReference type="Gene3D" id="3.90.950.10">
    <property type="match status" value="1"/>
</dbReference>
<dbReference type="Pfam" id="PF01725">
    <property type="entry name" value="Ham1p_like"/>
    <property type="match status" value="1"/>
</dbReference>
<evidence type="ECO:0000256" key="10">
    <source>
        <dbReference type="HAMAP-Rule" id="MF_01405"/>
    </source>
</evidence>
<comment type="catalytic activity">
    <reaction evidence="10">
        <text>ITP + H2O = IMP + diphosphate + H(+)</text>
        <dbReference type="Rhea" id="RHEA:29399"/>
        <dbReference type="ChEBI" id="CHEBI:15377"/>
        <dbReference type="ChEBI" id="CHEBI:15378"/>
        <dbReference type="ChEBI" id="CHEBI:33019"/>
        <dbReference type="ChEBI" id="CHEBI:58053"/>
        <dbReference type="ChEBI" id="CHEBI:61402"/>
        <dbReference type="EC" id="3.6.1.66"/>
    </reaction>
</comment>
<evidence type="ECO:0000256" key="8">
    <source>
        <dbReference type="ARBA" id="ARBA00051875"/>
    </source>
</evidence>
<dbReference type="GO" id="GO:0035870">
    <property type="term" value="F:dITP diphosphatase activity"/>
    <property type="evidence" value="ECO:0007669"/>
    <property type="project" value="UniProtKB-UniRule"/>
</dbReference>
<evidence type="ECO:0000256" key="9">
    <source>
        <dbReference type="ARBA" id="ARBA00052017"/>
    </source>
</evidence>
<feature type="binding site" evidence="10">
    <location>
        <position position="180"/>
    </location>
    <ligand>
        <name>substrate</name>
    </ligand>
</feature>
<dbReference type="AlphaFoldDB" id="A0A5R8K8F1"/>
<evidence type="ECO:0000256" key="6">
    <source>
        <dbReference type="ARBA" id="ARBA00022842"/>
    </source>
</evidence>
<evidence type="ECO:0000256" key="4">
    <source>
        <dbReference type="ARBA" id="ARBA00022741"/>
    </source>
</evidence>
<dbReference type="InterPro" id="IPR029001">
    <property type="entry name" value="ITPase-like_fam"/>
</dbReference>
<organism evidence="11 12">
    <name type="scientific">Phragmitibacter flavus</name>
    <dbReference type="NCBI Taxonomy" id="2576071"/>
    <lineage>
        <taxon>Bacteria</taxon>
        <taxon>Pseudomonadati</taxon>
        <taxon>Verrucomicrobiota</taxon>
        <taxon>Verrucomicrobiia</taxon>
        <taxon>Verrucomicrobiales</taxon>
        <taxon>Verrucomicrobiaceae</taxon>
        <taxon>Phragmitibacter</taxon>
    </lineage>
</organism>
<keyword evidence="5 10" id="KW-0378">Hydrolase</keyword>
<name>A0A5R8K8F1_9BACT</name>